<evidence type="ECO:0000313" key="1">
    <source>
        <dbReference type="EMBL" id="KAJ8893607.1"/>
    </source>
</evidence>
<gene>
    <name evidence="1" type="ORF">PR048_006207</name>
</gene>
<dbReference type="Proteomes" id="UP001159363">
    <property type="component" value="Chromosome 2"/>
</dbReference>
<proteinExistence type="predicted"/>
<organism evidence="1 2">
    <name type="scientific">Dryococelus australis</name>
    <dbReference type="NCBI Taxonomy" id="614101"/>
    <lineage>
        <taxon>Eukaryota</taxon>
        <taxon>Metazoa</taxon>
        <taxon>Ecdysozoa</taxon>
        <taxon>Arthropoda</taxon>
        <taxon>Hexapoda</taxon>
        <taxon>Insecta</taxon>
        <taxon>Pterygota</taxon>
        <taxon>Neoptera</taxon>
        <taxon>Polyneoptera</taxon>
        <taxon>Phasmatodea</taxon>
        <taxon>Verophasmatodea</taxon>
        <taxon>Anareolatae</taxon>
        <taxon>Phasmatidae</taxon>
        <taxon>Eurycanthinae</taxon>
        <taxon>Dryococelus</taxon>
    </lineage>
</organism>
<keyword evidence="2" id="KW-1185">Reference proteome</keyword>
<comment type="caution">
    <text evidence="1">The sequence shown here is derived from an EMBL/GenBank/DDBJ whole genome shotgun (WGS) entry which is preliminary data.</text>
</comment>
<dbReference type="CDD" id="cd05481">
    <property type="entry name" value="retropepsin_like_LTR_1"/>
    <property type="match status" value="1"/>
</dbReference>
<protein>
    <submittedName>
        <fullName evidence="1">Uncharacterized protein</fullName>
    </submittedName>
</protein>
<sequence>MAADGFKRKLLRFRKYAVRRKRLRKLQKTSLSTSNSSEDDCMYHSKKKVREVTKTSSMPSSSEDDFVVAEVNINGQASVTTMVTSNSPSCERKNLCVNSISHKSTVAERTAKIELDTEAQANLIPVKLFQVLNVSHKHLLWSNVRLVNYLEEKIIFLGKSYLKCTYDGRVRVLEFYVVEKDSSPILGLSACVMLYLARKVETVQSKTRDSNLADLISMYPQCFEGIGELPGDYKMILREDAKPVVHALRRVAAALRDLLRQ</sequence>
<accession>A0ABQ9IAC3</accession>
<name>A0ABQ9IAC3_9NEOP</name>
<dbReference type="EMBL" id="JARBHB010000002">
    <property type="protein sequence ID" value="KAJ8893607.1"/>
    <property type="molecule type" value="Genomic_DNA"/>
</dbReference>
<evidence type="ECO:0000313" key="2">
    <source>
        <dbReference type="Proteomes" id="UP001159363"/>
    </source>
</evidence>
<reference evidence="1 2" key="1">
    <citation type="submission" date="2023-02" db="EMBL/GenBank/DDBJ databases">
        <title>LHISI_Scaffold_Assembly.</title>
        <authorList>
            <person name="Stuart O.P."/>
            <person name="Cleave R."/>
            <person name="Magrath M.J.L."/>
            <person name="Mikheyev A.S."/>
        </authorList>
    </citation>
    <scope>NUCLEOTIDE SEQUENCE [LARGE SCALE GENOMIC DNA]</scope>
    <source>
        <strain evidence="1">Daus_M_001</strain>
        <tissue evidence="1">Leg muscle</tissue>
    </source>
</reference>